<sequence>MRCGKCSGKSEKCPTKLETGGMRKVYLQRGMLCVCDSQESVCLRCGICQACAESVNLKRYREEEKESDETAKPATSVVTTTVTQGGQLSPARLVLQGDIKVSTVSCGNYHTILLCADRSVYTFGSNCHGQLGTGDTEKRSGAYKLNLPSNIQVVQAVAGANHCILRTLDGQILTFGAFKNGQLGRSAPSNCPPEKKWFAEPTFVEGYGQSIGIIASWIAAVGDRTIIQTQKQIFTKQMLNDARVTARKDCLIILPPAGMKGDYVVINRITGEVMQFKMLEEKFASLSFSLDPYYPLLWTFNDETFQITAFSDTKASEEGISLPNSNLESLATTITETLPPREPEILKKHRQLLQCTELCIPSENDPEFSDTQLAIFILSSIYSMSVFAATGKLEQTRSNNSTKISNKITKQRTTNRSTTKIPTKLQNFEINLDHENGGFCALNRFDSFGGGWGYSAHCVEAIQFKTSKPIHLCGVGLFGGRGEYAAKIRLVKVVGGDVDEQCVELLAESDETVYECAPRETAVLQFNKKVLINAEEWHVLWAQIQGPSSDCGACGRAVVMATGEVEFTFRNSILSNNGTDIEVGQIPEIYYTLKEGGDEAGDEIQKKPHEKHLSQISDELPLISSSTLFTITPTTILNLFGIFDWATKGSFASSTSLTTDYPRMILDEEHRWKQERFAYVAIIALRMLRLYIAILSSQEPSVESDDEQVEGGIGSGNGNSEKRKSSQLDAFANLIIDFSGILKNIFSIADEKLFIQDKIGQLVINETVDAYVACAELLLPSPIILRNRLSQAIAREQRNWSLLALLRACEKLEASALQVLIPDISDKVIEENDNSKPATGGDNLGDKLSRYFFPTQNGAKELTGSGIDILFLRLKEAAQRLIVVYAKVLVASNLKHEAGPPLQATDTRFRRFNSHLNWETGNGAFDAIAFKVDEPGITIHGVGVFIGAAVTGDFTFELETLINTGDIANECWSLIEQQSGTIRDSSLTNHSDVQSVAQQKLVSGIKLTKPFLLKPDFTYAVRLHLSAGKTFYGESGQTTLKLINGSKLHFLPCGLSRNGTSIVRGQIPYLVYSIEEPKKAKMPSEKEVQSFWEVENKTHNIFIEIMRLLSQKLSYLTALSKIGIHERSICAQLISYCTVFLEANPSLGFNIISAIDEVIPLITTTNADEIKLINKFSTAELKPTQSCLTTTHGCEKPSIVQTLIESPHPYRSGQIFSQQILFESTIEFMCIRFHDECQTAQPDDCLWIYLGHFDSNCYYPIGKYYGTKNWPEFQLLLPGNKLWFVLETALPGEDLDPTTMYGFRCTVDGYCSSTVKGKILPNGILEQQFAWLISSACRLLVQAPSYGKNAKKMQEREEIMHEIIRKHGTLLKKGLHIDQLPSIKDAITKKFPPIVSSQERTFLDEFIQASTDTSAGRLARALSFDQPFVDLSLSTIEIEAAEICVGKPVGLVLVQKDQFNKDAKCTNLSIEISITSADDVVTHDLAFEQDLQNQNSPQPTSSNTSLNTDDQQNWRLGQVIGNDGFQTLKQLQTKERSTSIYLNKARYKTITMMPAFTNYSLEELRFAFQKAVDIKETYKLTYNQQTGFFAVDWKPKRSGRFRIDCIIDGFKLGSTTFIEVNERRTPALSPRSIFAAEKDVSEKEVKQKKAFCDPLSPFMGVRIRAHPSLSAPAIGTISRGCSITWDEWIKNSDGTWLKLTEEARVLFCDKSNGQVAWCLQYHKAFEKTLLVVDEKDLLESSKKENQTPTEMLKPLKSPRRMLPPLPPKPSKSNFKTELTEDADILTVNRASTQASSTTSNSQHEALSPRLMDCCKSVFAALVWHERLSGDLMTCANHLKSSPQIEQLFYDLQNPALPSCFPQIIKLYRSSIQCVLEIVEQHLILPSPPSMKQLASRQMFLPSDEICELCHELHPKPITVHMREKHPGCGGPCGGHGYNSIGNYTTGWTGLCGDGGKSNAVWYLMCPSCRTTYLNKAAEGKKNQKEDANDWSKFRQKAVSKQFCAETILKENALFLLDLRPCEDASRLPIRLTPKKIAHTYKINLYPQGSAIPQKEPSTDDALLVDTDLVSNNIGLSPLHQMSHQSDPGKQPADLSVQDATDPFSLSASANLFRRPQQLPPLMPQRLTSLNGLNELLRHPVLLFCVETHNLQGLRRHFYRSITRATKFAYAFRVWNWLLKLVTSETIVTDIVWNYLTTLGSYSSYNHWLNMDLKFATKLKLLPHPWRLCYLSGTDVAGAMIDEMHSFLGTLAVILQSPGVDMSLKCLCFKAWTFHLTLHEQNLLITMCNILSAVGAVLSDSASDVSSLFDESALSILAGFGPSTNLSSASFQPSKISPKKPVILRQLSSSHFHAINQVSIKQHENLSNILKIAPSSRPQLTHCLIDGSLETFWESGDEDKNRARRINISWDEEAFRLELLGIFIDNIRDTNFKVSQITIRNSKAVIYNASVDWTFVGWIKVLITSADNLQIHLKGSEAGCRLRQIAVFGQKILVEYLDDGSSSKKEKPPIKQSHSHQLLFSTAQMDAFILFQAIAAQAFSDELAEEQNGTLRQQVIDMLFNRVQLQPLQSYVCFQMVSAVEREIVSLRDRVKRNYSYVCGLMVMLVKICESRKGLEVFSLRNGLLIILSELLLFAPQIVQLQTIETMSTLLKHFKPNTLDCSQFIHNILAAIAKAIVLQIKDKITRKISSQKMETHASDVPQYWRIDRTITIETAHLLVKFVEDITNSKFTEHWAVAVKTELANTIMQLAQFVTLNSSSSSNLIEPSVADAVSRTAQSLKTSQFWLSVASLSLINDPKWLEFAPVWRTLKARRSQEPDPLCENHDDGQTLAHFRCEVCLTNLCRECFTILHLNKTKKSHNARLIGSSTFCPKVDVHEGCTRLKLNNLLVLFNTSKLSGMVEISADIGGGGTNTAPPTSSFGPLSPFQAAKCRFCLTLLKTESESLIGVCGHEDCLALASDACGKILPCGHFCGGIKEEETCLPCFICENQDSKQDSDDLCVICFTDRLGGAPCIKLACGHLFHFKCVKQVLEKRWPGPRILFRFMHCPLCNAQISHPALKALLEPLKILLQDVSEKAKLRLEYDGLLNSPAITSETSEFYQNPVTFAMERYVYVLCSKCGKAYFGGEASCQEALESSTTFNPEELLCGGCSDIAGAEICGRHGVEYLEYKCRFCCSVAVYFCFASTHFCAGCHADFQRLMPMPKASLPQCPVGPRCTQLEGDECPLKVKHPPTGEEFSLGCGICRNIRTF</sequence>
<dbReference type="WBParaSite" id="ES5_v2.g7305.t1">
    <property type="protein sequence ID" value="ES5_v2.g7305.t1"/>
    <property type="gene ID" value="ES5_v2.g7305"/>
</dbReference>
<name>A0AC34GRT3_9BILA</name>
<accession>A0AC34GRT3</accession>
<protein>
    <submittedName>
        <fullName evidence="2">RCR-type E3 ubiquitin transferase</fullName>
    </submittedName>
</protein>
<evidence type="ECO:0000313" key="1">
    <source>
        <dbReference type="Proteomes" id="UP000887579"/>
    </source>
</evidence>
<proteinExistence type="predicted"/>
<dbReference type="Proteomes" id="UP000887579">
    <property type="component" value="Unplaced"/>
</dbReference>
<evidence type="ECO:0000313" key="2">
    <source>
        <dbReference type="WBParaSite" id="ES5_v2.g7305.t1"/>
    </source>
</evidence>
<reference evidence="2" key="1">
    <citation type="submission" date="2022-11" db="UniProtKB">
        <authorList>
            <consortium name="WormBaseParasite"/>
        </authorList>
    </citation>
    <scope>IDENTIFICATION</scope>
</reference>
<organism evidence="1 2">
    <name type="scientific">Panagrolaimus sp. ES5</name>
    <dbReference type="NCBI Taxonomy" id="591445"/>
    <lineage>
        <taxon>Eukaryota</taxon>
        <taxon>Metazoa</taxon>
        <taxon>Ecdysozoa</taxon>
        <taxon>Nematoda</taxon>
        <taxon>Chromadorea</taxon>
        <taxon>Rhabditida</taxon>
        <taxon>Tylenchina</taxon>
        <taxon>Panagrolaimomorpha</taxon>
        <taxon>Panagrolaimoidea</taxon>
        <taxon>Panagrolaimidae</taxon>
        <taxon>Panagrolaimus</taxon>
    </lineage>
</organism>